<dbReference type="PANTHER" id="PTHR46401:SF2">
    <property type="entry name" value="GLYCOSYLTRANSFERASE WBBK-RELATED"/>
    <property type="match status" value="1"/>
</dbReference>
<dbReference type="Gene3D" id="3.40.50.2000">
    <property type="entry name" value="Glycogen Phosphorylase B"/>
    <property type="match status" value="2"/>
</dbReference>
<gene>
    <name evidence="3" type="ORF">B0H22_103151</name>
    <name evidence="4" type="ORF">EDD83_04895</name>
</gene>
<evidence type="ECO:0000313" key="5">
    <source>
        <dbReference type="Proteomes" id="UP000251060"/>
    </source>
</evidence>
<comment type="caution">
    <text evidence="3">The sequence shown here is derived from an EMBL/GenBank/DDBJ whole genome shotgun (WGS) entry which is preliminary data.</text>
</comment>
<dbReference type="EMBL" id="PVBU01000003">
    <property type="protein sequence ID" value="PQV43139.1"/>
    <property type="molecule type" value="Genomic_DNA"/>
</dbReference>
<dbReference type="Proteomes" id="UP000273978">
    <property type="component" value="Unassembled WGS sequence"/>
</dbReference>
<evidence type="ECO:0000313" key="4">
    <source>
        <dbReference type="EMBL" id="RNI09299.1"/>
    </source>
</evidence>
<evidence type="ECO:0000313" key="3">
    <source>
        <dbReference type="EMBL" id="PQV43139.1"/>
    </source>
</evidence>
<keyword evidence="1 3" id="KW-0808">Transferase</keyword>
<dbReference type="Proteomes" id="UP000251060">
    <property type="component" value="Unassembled WGS sequence"/>
</dbReference>
<feature type="domain" description="Glycosyl transferase family 1" evidence="2">
    <location>
        <begin position="210"/>
        <end position="365"/>
    </location>
</feature>
<dbReference type="SUPFAM" id="SSF53756">
    <property type="entry name" value="UDP-Glycosyltransferase/glycogen phosphorylase"/>
    <property type="match status" value="1"/>
</dbReference>
<accession>A0A314ZVU5</accession>
<protein>
    <submittedName>
        <fullName evidence="3 4">Glycosyltransferase</fullName>
    </submittedName>
</protein>
<name>A0A314ZVU5_9EURY</name>
<dbReference type="CDD" id="cd03801">
    <property type="entry name" value="GT4_PimA-like"/>
    <property type="match status" value="1"/>
</dbReference>
<evidence type="ECO:0000259" key="2">
    <source>
        <dbReference type="Pfam" id="PF00534"/>
    </source>
</evidence>
<proteinExistence type="predicted"/>
<dbReference type="Pfam" id="PF00534">
    <property type="entry name" value="Glycos_transf_1"/>
    <property type="match status" value="1"/>
</dbReference>
<dbReference type="InterPro" id="IPR001296">
    <property type="entry name" value="Glyco_trans_1"/>
</dbReference>
<reference evidence="4 6" key="2">
    <citation type="submission" date="2018-10" db="EMBL/GenBank/DDBJ databases">
        <title>Cultivation of a novel Methanohalophilus strain from Kebrit Deep of the Red Sea and a genomic comparison of members of the genus Methanohalophilus.</title>
        <authorList>
            <person name="Guan Y."/>
            <person name="Ngugi D.K."/>
            <person name="Stingl U."/>
        </authorList>
    </citation>
    <scope>NUCLEOTIDE SEQUENCE [LARGE SCALE GENOMIC DNA]</scope>
    <source>
        <strain evidence="4 6">DSM 10369</strain>
    </source>
</reference>
<dbReference type="AlphaFoldDB" id="A0A314ZVU5"/>
<dbReference type="GO" id="GO:0016757">
    <property type="term" value="F:glycosyltransferase activity"/>
    <property type="evidence" value="ECO:0007669"/>
    <property type="project" value="InterPro"/>
</dbReference>
<dbReference type="EMBL" id="RJJF01000015">
    <property type="protein sequence ID" value="RNI09299.1"/>
    <property type="molecule type" value="Genomic_DNA"/>
</dbReference>
<evidence type="ECO:0000256" key="1">
    <source>
        <dbReference type="ARBA" id="ARBA00022679"/>
    </source>
</evidence>
<organism evidence="3 5">
    <name type="scientific">Methanohalophilus euhalobius</name>
    <dbReference type="NCBI Taxonomy" id="51203"/>
    <lineage>
        <taxon>Archaea</taxon>
        <taxon>Methanobacteriati</taxon>
        <taxon>Methanobacteriota</taxon>
        <taxon>Stenosarchaea group</taxon>
        <taxon>Methanomicrobia</taxon>
        <taxon>Methanosarcinales</taxon>
        <taxon>Methanosarcinaceae</taxon>
        <taxon>Methanohalophilus</taxon>
    </lineage>
</organism>
<dbReference type="RefSeq" id="WP_105460297.1">
    <property type="nucleotide sequence ID" value="NZ_PVBU01000003.1"/>
</dbReference>
<sequence>MKIAFVIPWYGNIPGGAEAECKHTAENLQKNGVEVEVLTTCVKEFRSNWNSNYYKEGTYEVDGITVRRFKVRKRDNKVFDHINYKLMHDQKISCKEEQEFLQEMVNSDNLYSYIKSHGNQYDYFLFIPYMFGTTYYGSKIHPEKSILIPCLHNESYAYLDIYKPMFEKVKGIIFHSEQEKRLANKLYNIENKQSILGEGINTDFVYDANRFRNKYGIKDNFILYAGRKEIGKNVPLLIDFFCKYKNANSSNLKLVLIGSGSIVVPSGYEEDIIDLGFVPLQNKYDAYSAATFLCQPSINESFSIVIMEAWLCNVPVLVNAECSVTKEHCIKSNGGLYFEDYYEFSGCVDFFLRNHEIRKQMGVNGMYYVLDNFSWDVIVQKYIDFLGGL</sequence>
<reference evidence="3 5" key="1">
    <citation type="submission" date="2018-02" db="EMBL/GenBank/DDBJ databases">
        <title>Subsurface microbial communities from deep shales in Ohio and West Virginia, USA.</title>
        <authorList>
            <person name="Wrighton K."/>
        </authorList>
    </citation>
    <scope>NUCLEOTIDE SEQUENCE [LARGE SCALE GENOMIC DNA]</scope>
    <source>
        <strain evidence="3 5">DSM 10369</strain>
    </source>
</reference>
<dbReference type="PANTHER" id="PTHR46401">
    <property type="entry name" value="GLYCOSYLTRANSFERASE WBBK-RELATED"/>
    <property type="match status" value="1"/>
</dbReference>
<evidence type="ECO:0000313" key="6">
    <source>
        <dbReference type="Proteomes" id="UP000273978"/>
    </source>
</evidence>